<feature type="compositionally biased region" description="Polar residues" evidence="1">
    <location>
        <begin position="178"/>
        <end position="189"/>
    </location>
</feature>
<organism evidence="4 5">
    <name type="scientific">Epichloe bromicola</name>
    <dbReference type="NCBI Taxonomy" id="79588"/>
    <lineage>
        <taxon>Eukaryota</taxon>
        <taxon>Fungi</taxon>
        <taxon>Dikarya</taxon>
        <taxon>Ascomycota</taxon>
        <taxon>Pezizomycotina</taxon>
        <taxon>Sordariomycetes</taxon>
        <taxon>Hypocreomycetidae</taxon>
        <taxon>Hypocreales</taxon>
        <taxon>Clavicipitaceae</taxon>
        <taxon>Epichloe</taxon>
    </lineage>
</organism>
<feature type="region of interest" description="Disordered" evidence="1">
    <location>
        <begin position="168"/>
        <end position="193"/>
    </location>
</feature>
<dbReference type="PANTHER" id="PTHR45614">
    <property type="entry name" value="MYB PROTEIN-RELATED"/>
    <property type="match status" value="1"/>
</dbReference>
<evidence type="ECO:0000259" key="2">
    <source>
        <dbReference type="PROSITE" id="PS50090"/>
    </source>
</evidence>
<dbReference type="PANTHER" id="PTHR45614:SF25">
    <property type="entry name" value="MYB PROTEIN"/>
    <property type="match status" value="1"/>
</dbReference>
<feature type="domain" description="Myb-like" evidence="2">
    <location>
        <begin position="2"/>
        <end position="53"/>
    </location>
</feature>
<dbReference type="PROSITE" id="PS51294">
    <property type="entry name" value="HTH_MYB"/>
    <property type="match status" value="2"/>
</dbReference>
<comment type="caution">
    <text evidence="4">The sequence shown here is derived from an EMBL/GenBank/DDBJ whole genome shotgun (WGS) entry which is preliminary data.</text>
</comment>
<dbReference type="InterPro" id="IPR017930">
    <property type="entry name" value="Myb_dom"/>
</dbReference>
<protein>
    <submittedName>
        <fullName evidence="4">Uncharacterized protein</fullName>
    </submittedName>
</protein>
<dbReference type="InterPro" id="IPR009057">
    <property type="entry name" value="Homeodomain-like_sf"/>
</dbReference>
<name>A0ABQ0CQ14_9HYPO</name>
<dbReference type="SUPFAM" id="SSF46689">
    <property type="entry name" value="Homeodomain-like"/>
    <property type="match status" value="1"/>
</dbReference>
<evidence type="ECO:0000259" key="3">
    <source>
        <dbReference type="PROSITE" id="PS51294"/>
    </source>
</evidence>
<feature type="domain" description="Myb-like" evidence="2">
    <location>
        <begin position="54"/>
        <end position="104"/>
    </location>
</feature>
<dbReference type="SMART" id="SM00717">
    <property type="entry name" value="SANT"/>
    <property type="match status" value="2"/>
</dbReference>
<dbReference type="InterPro" id="IPR001005">
    <property type="entry name" value="SANT/Myb"/>
</dbReference>
<feature type="region of interest" description="Disordered" evidence="1">
    <location>
        <begin position="241"/>
        <end position="285"/>
    </location>
</feature>
<evidence type="ECO:0000313" key="4">
    <source>
        <dbReference type="EMBL" id="GAB0135505.1"/>
    </source>
</evidence>
<sequence length="285" mass="32116">MDSLQKKGPWTKPEDELLVRLVLSQVPVNWVHTAAALGTRSAKQCRERWTQTLNPELNREPITEEEGELIEKYVDQLGHRWAEIARRLNNRSDNAIKNWWNGRQNRLKRKERARAIAPPTTSHEDIPGAPSTMANATLALPQVACSATSLNSVSVQYKVTWRETPLLSPCSSELAESDSGSNYTTSPADLQSFPRHIELPPLRDWPRESTVQSQLPSVYESSLGAFNHENQLPPLRRQSQLLTAPNSPIQQQQQQQHSQKPRSADDEATSSDVARHKMRLASLLA</sequence>
<dbReference type="Pfam" id="PF13921">
    <property type="entry name" value="Myb_DNA-bind_6"/>
    <property type="match status" value="1"/>
</dbReference>
<dbReference type="CDD" id="cd00167">
    <property type="entry name" value="SANT"/>
    <property type="match status" value="2"/>
</dbReference>
<feature type="domain" description="HTH myb-type" evidence="3">
    <location>
        <begin position="1"/>
        <end position="53"/>
    </location>
</feature>
<reference evidence="5" key="1">
    <citation type="submission" date="2024-06" db="EMBL/GenBank/DDBJ databases">
        <title>Draft Genome Sequences of Epichloe bromicola Strains Isolated from Elymus ciliaris.</title>
        <authorList>
            <consortium name="Epichloe bromicola genome sequencing consortium"/>
            <person name="Miura A."/>
            <person name="Imano S."/>
            <person name="Ashida A."/>
            <person name="Sato I."/>
            <person name="Chiba S."/>
            <person name="Tanaka A."/>
            <person name="Camagna M."/>
            <person name="Takemoto D."/>
        </authorList>
    </citation>
    <scope>NUCLEOTIDE SEQUENCE [LARGE SCALE GENOMIC DNA]</scope>
    <source>
        <strain evidence="5">DP</strain>
    </source>
</reference>
<dbReference type="Gene3D" id="1.10.10.60">
    <property type="entry name" value="Homeodomain-like"/>
    <property type="match status" value="2"/>
</dbReference>
<dbReference type="EMBL" id="BAAFGZ010000132">
    <property type="protein sequence ID" value="GAB0135505.1"/>
    <property type="molecule type" value="Genomic_DNA"/>
</dbReference>
<feature type="domain" description="HTH myb-type" evidence="3">
    <location>
        <begin position="54"/>
        <end position="108"/>
    </location>
</feature>
<gene>
    <name evidence="4" type="primary">g3841</name>
    <name evidence="4" type="ORF">EsDP_00003841</name>
</gene>
<dbReference type="Proteomes" id="UP001562357">
    <property type="component" value="Unassembled WGS sequence"/>
</dbReference>
<evidence type="ECO:0000256" key="1">
    <source>
        <dbReference type="SAM" id="MobiDB-lite"/>
    </source>
</evidence>
<proteinExistence type="predicted"/>
<accession>A0ABQ0CQ14</accession>
<keyword evidence="5" id="KW-1185">Reference proteome</keyword>
<dbReference type="InterPro" id="IPR050560">
    <property type="entry name" value="MYB_TF"/>
</dbReference>
<evidence type="ECO:0000313" key="5">
    <source>
        <dbReference type="Proteomes" id="UP001562357"/>
    </source>
</evidence>
<dbReference type="PROSITE" id="PS50090">
    <property type="entry name" value="MYB_LIKE"/>
    <property type="match status" value="2"/>
</dbReference>